<dbReference type="AlphaFoldDB" id="A0A1R1AUP5"/>
<name>A0A1R1AUP5_PAELA</name>
<accession>A0A1R1AUP5</accession>
<dbReference type="EMBL" id="MRTF01000011">
    <property type="protein sequence ID" value="OME89122.1"/>
    <property type="molecule type" value="Genomic_DNA"/>
</dbReference>
<comment type="caution">
    <text evidence="1">The sequence shown here is derived from an EMBL/GenBank/DDBJ whole genome shotgun (WGS) entry which is preliminary data.</text>
</comment>
<sequence length="100" mass="11395">MLKWFFLLACEPIGGISEESPCGAICKSHVILLDLPDKIHIREKDELIDSNHLISFTMFDAVENSNDHWAFICEEGIPNNEYNKEPRLMQPSALAFFSVL</sequence>
<gene>
    <name evidence="1" type="ORF">BK123_27510</name>
</gene>
<dbReference type="Proteomes" id="UP000187074">
    <property type="component" value="Unassembled WGS sequence"/>
</dbReference>
<proteinExistence type="predicted"/>
<protein>
    <submittedName>
        <fullName evidence="1">Uncharacterized protein</fullName>
    </submittedName>
</protein>
<reference evidence="1 2" key="1">
    <citation type="submission" date="2016-11" db="EMBL/GenBank/DDBJ databases">
        <title>Paenibacillus species isolates.</title>
        <authorList>
            <person name="Beno S.M."/>
        </authorList>
    </citation>
    <scope>NUCLEOTIDE SEQUENCE [LARGE SCALE GENOMIC DNA]</scope>
    <source>
        <strain evidence="1 2">FSL F4-0100</strain>
    </source>
</reference>
<evidence type="ECO:0000313" key="1">
    <source>
        <dbReference type="EMBL" id="OME89122.1"/>
    </source>
</evidence>
<organism evidence="1 2">
    <name type="scientific">Paenibacillus lautus</name>
    <name type="common">Bacillus lautus</name>
    <dbReference type="NCBI Taxonomy" id="1401"/>
    <lineage>
        <taxon>Bacteria</taxon>
        <taxon>Bacillati</taxon>
        <taxon>Bacillota</taxon>
        <taxon>Bacilli</taxon>
        <taxon>Bacillales</taxon>
        <taxon>Paenibacillaceae</taxon>
        <taxon>Paenibacillus</taxon>
    </lineage>
</organism>
<evidence type="ECO:0000313" key="2">
    <source>
        <dbReference type="Proteomes" id="UP000187074"/>
    </source>
</evidence>